<protein>
    <submittedName>
        <fullName evidence="3">LLM class F420-dependent oxidoreductase</fullName>
    </submittedName>
</protein>
<reference evidence="4" key="1">
    <citation type="journal article" date="2019" name="Int. J. Syst. Evol. Microbiol.">
        <title>The Global Catalogue of Microorganisms (GCM) 10K type strain sequencing project: providing services to taxonomists for standard genome sequencing and annotation.</title>
        <authorList>
            <consortium name="The Broad Institute Genomics Platform"/>
            <consortium name="The Broad Institute Genome Sequencing Center for Infectious Disease"/>
            <person name="Wu L."/>
            <person name="Ma J."/>
        </authorList>
    </citation>
    <scope>NUCLEOTIDE SEQUENCE [LARGE SCALE GENOMIC DNA]</scope>
    <source>
        <strain evidence="4">JCM 9687</strain>
    </source>
</reference>
<evidence type="ECO:0000313" key="3">
    <source>
        <dbReference type="EMBL" id="GAA3360808.1"/>
    </source>
</evidence>
<sequence>MAIAAGRVGLWTGAPTWDLENAEHREAVAELDALGYGTLWLGMAPGDLQLVQGLLERTEKLVVATGITNIWTHEAADIGAAYQRVDRAAPGRALVGLGTSHAPIVERTGQTYAKPFSKLRSFVDELDAAPEPLPVQARVLAALGPKALRLAGERSAGAHPYLTTPEHTAWAREVLGDGPLLAPEQKVVLETDPAKAREIARTGAAPYLALPNYLNNLRRLGYTDEDFADGGSDRLIDALVAWGDLDAIAARVRAHHDAGADHVAVQVLTGRSPLDRGTVLPREQWRELAPALLG</sequence>
<evidence type="ECO:0000259" key="2">
    <source>
        <dbReference type="Pfam" id="PF00296"/>
    </source>
</evidence>
<dbReference type="NCBIfam" id="TIGR03620">
    <property type="entry name" value="F420_MSMEG_4141"/>
    <property type="match status" value="1"/>
</dbReference>
<evidence type="ECO:0000313" key="4">
    <source>
        <dbReference type="Proteomes" id="UP001500483"/>
    </source>
</evidence>
<dbReference type="SUPFAM" id="SSF51679">
    <property type="entry name" value="Bacterial luciferase-like"/>
    <property type="match status" value="1"/>
</dbReference>
<dbReference type="InterPro" id="IPR011251">
    <property type="entry name" value="Luciferase-like_dom"/>
</dbReference>
<dbReference type="EMBL" id="BAAAYK010000038">
    <property type="protein sequence ID" value="GAA3360808.1"/>
    <property type="molecule type" value="Genomic_DNA"/>
</dbReference>
<name>A0ABP6RV29_9PSEU</name>
<keyword evidence="1" id="KW-0560">Oxidoreductase</keyword>
<comment type="caution">
    <text evidence="3">The sequence shown here is derived from an EMBL/GenBank/DDBJ whole genome shotgun (WGS) entry which is preliminary data.</text>
</comment>
<dbReference type="Pfam" id="PF00296">
    <property type="entry name" value="Bac_luciferase"/>
    <property type="match status" value="1"/>
</dbReference>
<evidence type="ECO:0000256" key="1">
    <source>
        <dbReference type="ARBA" id="ARBA00023002"/>
    </source>
</evidence>
<gene>
    <name evidence="3" type="ORF">GCM10020366_42320</name>
</gene>
<keyword evidence="4" id="KW-1185">Reference proteome</keyword>
<dbReference type="RefSeq" id="WP_344928941.1">
    <property type="nucleotide sequence ID" value="NZ_BAAAYK010000038.1"/>
</dbReference>
<dbReference type="InterPro" id="IPR036661">
    <property type="entry name" value="Luciferase-like_sf"/>
</dbReference>
<feature type="domain" description="Luciferase-like" evidence="2">
    <location>
        <begin position="15"/>
        <end position="125"/>
    </location>
</feature>
<organism evidence="3 4">
    <name type="scientific">Saccharopolyspora gregorii</name>
    <dbReference type="NCBI Taxonomy" id="33914"/>
    <lineage>
        <taxon>Bacteria</taxon>
        <taxon>Bacillati</taxon>
        <taxon>Actinomycetota</taxon>
        <taxon>Actinomycetes</taxon>
        <taxon>Pseudonocardiales</taxon>
        <taxon>Pseudonocardiaceae</taxon>
        <taxon>Saccharopolyspora</taxon>
    </lineage>
</organism>
<accession>A0ABP6RV29</accession>
<dbReference type="InterPro" id="IPR050564">
    <property type="entry name" value="F420-G6PD/mer"/>
</dbReference>
<proteinExistence type="predicted"/>
<dbReference type="Gene3D" id="3.20.20.30">
    <property type="entry name" value="Luciferase-like domain"/>
    <property type="match status" value="1"/>
</dbReference>
<dbReference type="PANTHER" id="PTHR43244">
    <property type="match status" value="1"/>
</dbReference>
<dbReference type="PANTHER" id="PTHR43244:SF1">
    <property type="entry name" value="5,10-METHYLENETETRAHYDROMETHANOPTERIN REDUCTASE"/>
    <property type="match status" value="1"/>
</dbReference>
<dbReference type="Proteomes" id="UP001500483">
    <property type="component" value="Unassembled WGS sequence"/>
</dbReference>
<dbReference type="InterPro" id="IPR019922">
    <property type="entry name" value="Lucif-like_OxRdatse_MSMEG_4141"/>
</dbReference>